<evidence type="ECO:0000313" key="2">
    <source>
        <dbReference type="EMBL" id="CAB1453912.1"/>
    </source>
</evidence>
<dbReference type="EMBL" id="CADEAL010004192">
    <property type="protein sequence ID" value="CAB1453912.1"/>
    <property type="molecule type" value="Genomic_DNA"/>
</dbReference>
<sequence>MKIIFLLFLLLLASGACDDVKYISKRNSDAMNCPLTNKHGNQEAEIGENTTTLAVVKSSAKSGGFTGHHLHVPVQSSNLGSS</sequence>
<name>A0A9N7VRB9_PLEPL</name>
<keyword evidence="1" id="KW-0732">Signal</keyword>
<gene>
    <name evidence="2" type="ORF">PLEPLA_LOCUS41672</name>
</gene>
<dbReference type="Proteomes" id="UP001153269">
    <property type="component" value="Unassembled WGS sequence"/>
</dbReference>
<keyword evidence="3" id="KW-1185">Reference proteome</keyword>
<evidence type="ECO:0000313" key="3">
    <source>
        <dbReference type="Proteomes" id="UP001153269"/>
    </source>
</evidence>
<dbReference type="AlphaFoldDB" id="A0A9N7VRB9"/>
<evidence type="ECO:0000256" key="1">
    <source>
        <dbReference type="SAM" id="SignalP"/>
    </source>
</evidence>
<accession>A0A9N7VRB9</accession>
<feature type="signal peptide" evidence="1">
    <location>
        <begin position="1"/>
        <end position="17"/>
    </location>
</feature>
<proteinExistence type="predicted"/>
<protein>
    <submittedName>
        <fullName evidence="2">Uncharacterized protein</fullName>
    </submittedName>
</protein>
<organism evidence="2 3">
    <name type="scientific">Pleuronectes platessa</name>
    <name type="common">European plaice</name>
    <dbReference type="NCBI Taxonomy" id="8262"/>
    <lineage>
        <taxon>Eukaryota</taxon>
        <taxon>Metazoa</taxon>
        <taxon>Chordata</taxon>
        <taxon>Craniata</taxon>
        <taxon>Vertebrata</taxon>
        <taxon>Euteleostomi</taxon>
        <taxon>Actinopterygii</taxon>
        <taxon>Neopterygii</taxon>
        <taxon>Teleostei</taxon>
        <taxon>Neoteleostei</taxon>
        <taxon>Acanthomorphata</taxon>
        <taxon>Carangaria</taxon>
        <taxon>Pleuronectiformes</taxon>
        <taxon>Pleuronectoidei</taxon>
        <taxon>Pleuronectidae</taxon>
        <taxon>Pleuronectes</taxon>
    </lineage>
</organism>
<dbReference type="PROSITE" id="PS51257">
    <property type="entry name" value="PROKAR_LIPOPROTEIN"/>
    <property type="match status" value="1"/>
</dbReference>
<comment type="caution">
    <text evidence="2">The sequence shown here is derived from an EMBL/GenBank/DDBJ whole genome shotgun (WGS) entry which is preliminary data.</text>
</comment>
<reference evidence="2" key="1">
    <citation type="submission" date="2020-03" db="EMBL/GenBank/DDBJ databases">
        <authorList>
            <person name="Weist P."/>
        </authorList>
    </citation>
    <scope>NUCLEOTIDE SEQUENCE</scope>
</reference>
<feature type="chain" id="PRO_5040231279" evidence="1">
    <location>
        <begin position="18"/>
        <end position="82"/>
    </location>
</feature>